<evidence type="ECO:0000256" key="13">
    <source>
        <dbReference type="ARBA" id="ARBA00023136"/>
    </source>
</evidence>
<dbReference type="GO" id="GO:0006511">
    <property type="term" value="P:ubiquitin-dependent protein catabolic process"/>
    <property type="evidence" value="ECO:0007669"/>
    <property type="project" value="TreeGrafter"/>
</dbReference>
<comment type="catalytic activity">
    <reaction evidence="1">
        <text>S-ubiquitinyl-[E2 ubiquitin-conjugating enzyme]-L-cysteine + [acceptor protein]-L-lysine = [E2 ubiquitin-conjugating enzyme]-L-cysteine + N(6)-ubiquitinyl-[acceptor protein]-L-lysine.</text>
        <dbReference type="EC" id="2.3.2.27"/>
    </reaction>
</comment>
<sequence length="444" mass="50438">MLQSVFLLLNCLRWTFDLLLFVLDLNYWLVSSLFSILFWTIHFILNLPSAVTMILVHSWEGLLGHVTRMGDSCCSTVLAMFQATVSALRGSLPGLDGFQLIWNLLCHILIRSKEMMQRGLLNIALTGQTLQHQVCETLSIAGSLVAYLVNSLVNMCFLVMQNIFSLFLALWTNLVQVTLTVEHLTVATVSQLSNNAVAIAILLWSPCQHVLEGIASLSQGLGGMLFSDPYPVLAMLFLVLSWRLLSPASPVFHQVYDRISRFYQMLRLLFLVLMNSEVWEWAAVKCHQLVRMFQAAWERYRTMRRTVQENIPRRPSAIPNTRQRSIWARNRHALQIPYQEPGQNPNPVAGHNRNPAPSVSQCNPGAISTDDNAAKEDPWKLLKQQEESKKCVICQDENKTVLLLPCRHLCLCAACNQILLQQPILQRNCPLCRQMILQTLNVYV</sequence>
<organism evidence="21 22">
    <name type="scientific">Leptobrachium leishanense</name>
    <name type="common">Leishan spiny toad</name>
    <dbReference type="NCBI Taxonomy" id="445787"/>
    <lineage>
        <taxon>Eukaryota</taxon>
        <taxon>Metazoa</taxon>
        <taxon>Chordata</taxon>
        <taxon>Craniata</taxon>
        <taxon>Vertebrata</taxon>
        <taxon>Euteleostomi</taxon>
        <taxon>Amphibia</taxon>
        <taxon>Batrachia</taxon>
        <taxon>Anura</taxon>
        <taxon>Pelobatoidea</taxon>
        <taxon>Megophryidae</taxon>
        <taxon>Leptobrachium</taxon>
    </lineage>
</organism>
<evidence type="ECO:0000256" key="3">
    <source>
        <dbReference type="ARBA" id="ARBA00004906"/>
    </source>
</evidence>
<dbReference type="Proteomes" id="UP000694569">
    <property type="component" value="Unplaced"/>
</dbReference>
<dbReference type="PANTHER" id="PTHR22696">
    <property type="entry name" value="E3 UBIQUITIN-PROTEIN LIGASE RNF26"/>
    <property type="match status" value="1"/>
</dbReference>
<dbReference type="Gene3D" id="3.30.40.10">
    <property type="entry name" value="Zinc/RING finger domain, C3HC4 (zinc finger)"/>
    <property type="match status" value="1"/>
</dbReference>
<keyword evidence="9" id="KW-0833">Ubl conjugation pathway</keyword>
<accession>A0A8C5MTU7</accession>
<dbReference type="InterPro" id="IPR001841">
    <property type="entry name" value="Znf_RING"/>
</dbReference>
<comment type="pathway">
    <text evidence="3">Protein modification; protein ubiquitination.</text>
</comment>
<evidence type="ECO:0000256" key="7">
    <source>
        <dbReference type="ARBA" id="ARBA00022723"/>
    </source>
</evidence>
<evidence type="ECO:0000256" key="2">
    <source>
        <dbReference type="ARBA" id="ARBA00004477"/>
    </source>
</evidence>
<keyword evidence="22" id="KW-1185">Reference proteome</keyword>
<dbReference type="InterPro" id="IPR040089">
    <property type="entry name" value="RNF26_mRING-HC-C3HC5"/>
</dbReference>
<evidence type="ECO:0000313" key="21">
    <source>
        <dbReference type="Ensembl" id="ENSLLEP00000018466.1"/>
    </source>
</evidence>
<evidence type="ECO:0000256" key="1">
    <source>
        <dbReference type="ARBA" id="ARBA00000900"/>
    </source>
</evidence>
<evidence type="ECO:0000256" key="17">
    <source>
        <dbReference type="ARBA" id="ARBA00075536"/>
    </source>
</evidence>
<dbReference type="OrthoDB" id="1711136at2759"/>
<feature type="domain" description="RING-type" evidence="20">
    <location>
        <begin position="391"/>
        <end position="433"/>
    </location>
</feature>
<name>A0A8C5MTU7_9ANUR</name>
<evidence type="ECO:0000256" key="4">
    <source>
        <dbReference type="ARBA" id="ARBA00012483"/>
    </source>
</evidence>
<keyword evidence="12 19" id="KW-1133">Transmembrane helix</keyword>
<reference evidence="21" key="1">
    <citation type="submission" date="2025-08" db="UniProtKB">
        <authorList>
            <consortium name="Ensembl"/>
        </authorList>
    </citation>
    <scope>IDENTIFICATION</scope>
</reference>
<evidence type="ECO:0000256" key="6">
    <source>
        <dbReference type="ARBA" id="ARBA00022692"/>
    </source>
</evidence>
<evidence type="ECO:0000256" key="12">
    <source>
        <dbReference type="ARBA" id="ARBA00022989"/>
    </source>
</evidence>
<dbReference type="InterPro" id="IPR013083">
    <property type="entry name" value="Znf_RING/FYVE/PHD"/>
</dbReference>
<dbReference type="GO" id="GO:0016567">
    <property type="term" value="P:protein ubiquitination"/>
    <property type="evidence" value="ECO:0007669"/>
    <property type="project" value="TreeGrafter"/>
</dbReference>
<evidence type="ECO:0000256" key="14">
    <source>
        <dbReference type="ARBA" id="ARBA00057605"/>
    </source>
</evidence>
<evidence type="ECO:0000256" key="5">
    <source>
        <dbReference type="ARBA" id="ARBA00022679"/>
    </source>
</evidence>
<keyword evidence="6 19" id="KW-0812">Transmembrane</keyword>
<evidence type="ECO:0000256" key="8">
    <source>
        <dbReference type="ARBA" id="ARBA00022771"/>
    </source>
</evidence>
<dbReference type="Ensembl" id="ENSLLET00000019191.1">
    <property type="protein sequence ID" value="ENSLLEP00000018466.1"/>
    <property type="gene ID" value="ENSLLEG00000011748.1"/>
</dbReference>
<comment type="subcellular location">
    <subcellularLocation>
        <location evidence="2">Endoplasmic reticulum membrane</location>
        <topology evidence="2">Multi-pass membrane protein</topology>
    </subcellularLocation>
</comment>
<dbReference type="EC" id="2.3.2.27" evidence="4"/>
<keyword evidence="5" id="KW-0808">Transferase</keyword>
<evidence type="ECO:0000256" key="11">
    <source>
        <dbReference type="ARBA" id="ARBA00022833"/>
    </source>
</evidence>
<dbReference type="Pfam" id="PF13920">
    <property type="entry name" value="zf-C3HC4_3"/>
    <property type="match status" value="1"/>
</dbReference>
<feature type="transmembrane region" description="Helical" evidence="19">
    <location>
        <begin position="36"/>
        <end position="59"/>
    </location>
</feature>
<dbReference type="GO" id="GO:0005789">
    <property type="term" value="C:endoplasmic reticulum membrane"/>
    <property type="evidence" value="ECO:0007669"/>
    <property type="project" value="UniProtKB-SubCell"/>
</dbReference>
<evidence type="ECO:0000259" key="20">
    <source>
        <dbReference type="PROSITE" id="PS50089"/>
    </source>
</evidence>
<dbReference type="PANTHER" id="PTHR22696:SF1">
    <property type="entry name" value="E3 UBIQUITIN-PROTEIN LIGASE RNF26"/>
    <property type="match status" value="1"/>
</dbReference>
<evidence type="ECO:0000256" key="15">
    <source>
        <dbReference type="ARBA" id="ARBA00063040"/>
    </source>
</evidence>
<comment type="function">
    <text evidence="14">E3 ubiquitin-protein ligase that plays a key role in endosome organization by retaining vesicles in the perinuclear cloud. Acts as a platform for perinuclear positioning of the endosomal system by mediating ubiquitination of SQSTM1 through interaction with the ubiquitin conjugating enzyme UBE2J1. Ubiquitinated SQSTM1 attracts specific vesicle-associated adapters, forming a molecular bridge that restrains cognate vesicles in the perinuclear region and organizes the endosomal pathway for efficient cargo transport. Also acts as a regulator of type I interferon production in response to viral infection by mediating the formation of 'Lys-11'-linked polyubiquitin chains on TMEM173/STING, leading to stabilize TMEM173/STING. Also required to limit type I interferon response by promoting autophagic degradation of IRF3.</text>
</comment>
<evidence type="ECO:0000313" key="22">
    <source>
        <dbReference type="Proteomes" id="UP000694569"/>
    </source>
</evidence>
<gene>
    <name evidence="21" type="primary">RNF26</name>
</gene>
<evidence type="ECO:0000256" key="9">
    <source>
        <dbReference type="ARBA" id="ARBA00022786"/>
    </source>
</evidence>
<dbReference type="FunFam" id="3.30.40.10:FF:000387">
    <property type="entry name" value="RING finger protein 26"/>
    <property type="match status" value="1"/>
</dbReference>
<dbReference type="GO" id="GO:0008270">
    <property type="term" value="F:zinc ion binding"/>
    <property type="evidence" value="ECO:0007669"/>
    <property type="project" value="UniProtKB-KW"/>
</dbReference>
<evidence type="ECO:0000256" key="16">
    <source>
        <dbReference type="ARBA" id="ARBA00067352"/>
    </source>
</evidence>
<proteinExistence type="predicted"/>
<keyword evidence="11" id="KW-0862">Zinc</keyword>
<dbReference type="AlphaFoldDB" id="A0A8C5MTU7"/>
<protein>
    <recommendedName>
        <fullName evidence="16">E3 ubiquitin-protein ligase RNF26</fullName>
        <ecNumber evidence="4">2.3.2.27</ecNumber>
    </recommendedName>
    <alternativeName>
        <fullName evidence="17">RING finger protein 26</fullName>
    </alternativeName>
</protein>
<evidence type="ECO:0000256" key="18">
    <source>
        <dbReference type="PROSITE-ProRule" id="PRU00175"/>
    </source>
</evidence>
<comment type="subunit">
    <text evidence="15">Interacts with INCA1. Interacts with TMEM43, ENDOD1, TMEM33 and TMED1 to form a complex capable of modulating innate immune signaling through the cGAS-STING pathway. Interacts with UBE2J1; this interaction is important for SQSTM1 ubiquitination.</text>
</comment>
<keyword evidence="10" id="KW-0256">Endoplasmic reticulum</keyword>
<reference evidence="21" key="2">
    <citation type="submission" date="2025-09" db="UniProtKB">
        <authorList>
            <consortium name="Ensembl"/>
        </authorList>
    </citation>
    <scope>IDENTIFICATION</scope>
</reference>
<keyword evidence="8 18" id="KW-0863">Zinc-finger</keyword>
<dbReference type="PROSITE" id="PS50089">
    <property type="entry name" value="ZF_RING_2"/>
    <property type="match status" value="1"/>
</dbReference>
<dbReference type="GO" id="GO:0061630">
    <property type="term" value="F:ubiquitin protein ligase activity"/>
    <property type="evidence" value="ECO:0007669"/>
    <property type="project" value="UniProtKB-EC"/>
</dbReference>
<dbReference type="SUPFAM" id="SSF57850">
    <property type="entry name" value="RING/U-box"/>
    <property type="match status" value="1"/>
</dbReference>
<evidence type="ECO:0000256" key="19">
    <source>
        <dbReference type="SAM" id="Phobius"/>
    </source>
</evidence>
<keyword evidence="7" id="KW-0479">Metal-binding</keyword>
<evidence type="ECO:0000256" key="10">
    <source>
        <dbReference type="ARBA" id="ARBA00022824"/>
    </source>
</evidence>
<dbReference type="CDD" id="cd16788">
    <property type="entry name" value="mRING-HC-C3HC5_RNF26"/>
    <property type="match status" value="1"/>
</dbReference>
<keyword evidence="13 19" id="KW-0472">Membrane</keyword>
<dbReference type="GeneTree" id="ENSGT00390000016584"/>